<evidence type="ECO:0000256" key="2">
    <source>
        <dbReference type="ARBA" id="ARBA00022574"/>
    </source>
</evidence>
<dbReference type="InterPro" id="IPR015943">
    <property type="entry name" value="WD40/YVTN_repeat-like_dom_sf"/>
</dbReference>
<dbReference type="EMBL" id="ASHM01119618">
    <property type="protein sequence ID" value="PNX56459.1"/>
    <property type="molecule type" value="Genomic_DNA"/>
</dbReference>
<keyword evidence="2 5" id="KW-0853">WD repeat</keyword>
<accession>A0A2K3JQZ0</accession>
<dbReference type="GO" id="GO:0003682">
    <property type="term" value="F:chromatin binding"/>
    <property type="evidence" value="ECO:0007669"/>
    <property type="project" value="TreeGrafter"/>
</dbReference>
<evidence type="ECO:0000256" key="3">
    <source>
        <dbReference type="ARBA" id="ARBA00022737"/>
    </source>
</evidence>
<reference evidence="6 7" key="1">
    <citation type="journal article" date="2014" name="Am. J. Bot.">
        <title>Genome assembly and annotation for red clover (Trifolium pratense; Fabaceae).</title>
        <authorList>
            <person name="Istvanek J."/>
            <person name="Jaros M."/>
            <person name="Krenek A."/>
            <person name="Repkova J."/>
        </authorList>
    </citation>
    <scope>NUCLEOTIDE SEQUENCE [LARGE SCALE GENOMIC DNA]</scope>
    <source>
        <strain evidence="7">cv. Tatra</strain>
        <tissue evidence="6">Young leaves</tissue>
    </source>
</reference>
<dbReference type="SUPFAM" id="SSF50978">
    <property type="entry name" value="WD40 repeat-like"/>
    <property type="match status" value="1"/>
</dbReference>
<evidence type="ECO:0000256" key="1">
    <source>
        <dbReference type="ARBA" id="ARBA00004123"/>
    </source>
</evidence>
<keyword evidence="4" id="KW-0539">Nucleus</keyword>
<dbReference type="InterPro" id="IPR001680">
    <property type="entry name" value="WD40_rpt"/>
</dbReference>
<dbReference type="Gene3D" id="2.130.10.10">
    <property type="entry name" value="YVTN repeat-like/Quinoprotein amine dehydrogenase"/>
    <property type="match status" value="1"/>
</dbReference>
<evidence type="ECO:0000313" key="6">
    <source>
        <dbReference type="EMBL" id="PNX56459.1"/>
    </source>
</evidence>
<evidence type="ECO:0000313" key="7">
    <source>
        <dbReference type="Proteomes" id="UP000236291"/>
    </source>
</evidence>
<organism evidence="6 7">
    <name type="scientific">Trifolium pratense</name>
    <name type="common">Red clover</name>
    <dbReference type="NCBI Taxonomy" id="57577"/>
    <lineage>
        <taxon>Eukaryota</taxon>
        <taxon>Viridiplantae</taxon>
        <taxon>Streptophyta</taxon>
        <taxon>Embryophyta</taxon>
        <taxon>Tracheophyta</taxon>
        <taxon>Spermatophyta</taxon>
        <taxon>Magnoliopsida</taxon>
        <taxon>eudicotyledons</taxon>
        <taxon>Gunneridae</taxon>
        <taxon>Pentapetalae</taxon>
        <taxon>rosids</taxon>
        <taxon>fabids</taxon>
        <taxon>Fabales</taxon>
        <taxon>Fabaceae</taxon>
        <taxon>Papilionoideae</taxon>
        <taxon>50 kb inversion clade</taxon>
        <taxon>NPAAA clade</taxon>
        <taxon>Hologalegina</taxon>
        <taxon>IRL clade</taxon>
        <taxon>Trifolieae</taxon>
        <taxon>Trifolium</taxon>
    </lineage>
</organism>
<feature type="repeat" description="WD" evidence="5">
    <location>
        <begin position="25"/>
        <end position="61"/>
    </location>
</feature>
<evidence type="ECO:0000256" key="5">
    <source>
        <dbReference type="PROSITE-ProRule" id="PRU00221"/>
    </source>
</evidence>
<dbReference type="PROSITE" id="PS50082">
    <property type="entry name" value="WD_REPEATS_2"/>
    <property type="match status" value="1"/>
</dbReference>
<dbReference type="GO" id="GO:0048188">
    <property type="term" value="C:Set1C/COMPASS complex"/>
    <property type="evidence" value="ECO:0007669"/>
    <property type="project" value="TreeGrafter"/>
</dbReference>
<dbReference type="PROSITE" id="PS50294">
    <property type="entry name" value="WD_REPEATS_REGION"/>
    <property type="match status" value="1"/>
</dbReference>
<dbReference type="STRING" id="57577.A0A2K3JQZ0"/>
<evidence type="ECO:0000256" key="4">
    <source>
        <dbReference type="ARBA" id="ARBA00023242"/>
    </source>
</evidence>
<reference evidence="6 7" key="2">
    <citation type="journal article" date="2017" name="Front. Plant Sci.">
        <title>Gene Classification and Mining of Molecular Markers Useful in Red Clover (Trifolium pratense) Breeding.</title>
        <authorList>
            <person name="Istvanek J."/>
            <person name="Dluhosova J."/>
            <person name="Dluhos P."/>
            <person name="Patkova L."/>
            <person name="Nedelnik J."/>
            <person name="Repkova J."/>
        </authorList>
    </citation>
    <scope>NUCLEOTIDE SEQUENCE [LARGE SCALE GENOMIC DNA]</scope>
    <source>
        <strain evidence="7">cv. Tatra</strain>
        <tissue evidence="6">Young leaves</tissue>
    </source>
</reference>
<gene>
    <name evidence="6" type="ORF">L195_g058216</name>
</gene>
<protein>
    <submittedName>
        <fullName evidence="6">WD repeat-containing protein 82-B-like</fullName>
    </submittedName>
</protein>
<dbReference type="Proteomes" id="UP000236291">
    <property type="component" value="Unassembled WGS sequence"/>
</dbReference>
<dbReference type="InterPro" id="IPR036322">
    <property type="entry name" value="WD40_repeat_dom_sf"/>
</dbReference>
<dbReference type="PANTHER" id="PTHR19861:SF9">
    <property type="entry name" value="PROTEIN ANTHESIS POMOTING FACTOR 1"/>
    <property type="match status" value="1"/>
</dbReference>
<dbReference type="AlphaFoldDB" id="A0A2K3JQZ0"/>
<sequence length="61" mass="6731">MTTTTTSVSELDDVIIRSMSIGAVFSDFVGKIFSIDFHRKDDLLVTASEDDSVRLYDIANA</sequence>
<proteinExistence type="predicted"/>
<comment type="caution">
    <text evidence="6">The sequence shown here is derived from an EMBL/GenBank/DDBJ whole genome shotgun (WGS) entry which is preliminary data.</text>
</comment>
<dbReference type="InterPro" id="IPR037867">
    <property type="entry name" value="Swd2/WDR82"/>
</dbReference>
<dbReference type="SMART" id="SM00320">
    <property type="entry name" value="WD40"/>
    <property type="match status" value="1"/>
</dbReference>
<keyword evidence="3" id="KW-0677">Repeat</keyword>
<feature type="non-terminal residue" evidence="6">
    <location>
        <position position="61"/>
    </location>
</feature>
<dbReference type="PANTHER" id="PTHR19861">
    <property type="entry name" value="WD40 REPEAT PROTEIN SWD2"/>
    <property type="match status" value="1"/>
</dbReference>
<comment type="subcellular location">
    <subcellularLocation>
        <location evidence="1">Nucleus</location>
    </subcellularLocation>
</comment>
<name>A0A2K3JQZ0_TRIPR</name>